<dbReference type="EMBL" id="LCZI01000638">
    <property type="protein sequence ID" value="KKZ65476.1"/>
    <property type="molecule type" value="Genomic_DNA"/>
</dbReference>
<keyword evidence="1 4" id="KW-0479">Metal-binding</keyword>
<feature type="coiled-coil region" evidence="5">
    <location>
        <begin position="247"/>
        <end position="281"/>
    </location>
</feature>
<dbReference type="PROSITE" id="PS00518">
    <property type="entry name" value="ZF_RING_1"/>
    <property type="match status" value="1"/>
</dbReference>
<reference evidence="10" key="1">
    <citation type="journal article" date="2015" name="PLoS Genet.">
        <title>The dynamic genome and transcriptome of the human fungal pathogen Blastomyces and close relative Emmonsia.</title>
        <authorList>
            <person name="Munoz J.F."/>
            <person name="Gauthier G.M."/>
            <person name="Desjardins C.A."/>
            <person name="Gallo J.E."/>
            <person name="Holder J."/>
            <person name="Sullivan T.D."/>
            <person name="Marty A.J."/>
            <person name="Carmen J.C."/>
            <person name="Chen Z."/>
            <person name="Ding L."/>
            <person name="Gujja S."/>
            <person name="Magrini V."/>
            <person name="Misas E."/>
            <person name="Mitreva M."/>
            <person name="Priest M."/>
            <person name="Saif S."/>
            <person name="Whiston E.A."/>
            <person name="Young S."/>
            <person name="Zeng Q."/>
            <person name="Goldman W.E."/>
            <person name="Mardis E.R."/>
            <person name="Taylor J.W."/>
            <person name="McEwen J.G."/>
            <person name="Clay O.K."/>
            <person name="Klein B.S."/>
            <person name="Cuomo C.A."/>
        </authorList>
    </citation>
    <scope>NUCLEOTIDE SEQUENCE [LARGE SCALE GENOMIC DNA]</scope>
    <source>
        <strain evidence="10">UAMH 3008</strain>
    </source>
</reference>
<dbReference type="AlphaFoldDB" id="A0A0G2JAC2"/>
<feature type="domain" description="TRAF-type" evidence="8">
    <location>
        <begin position="176"/>
        <end position="231"/>
    </location>
</feature>
<evidence type="ECO:0000256" key="4">
    <source>
        <dbReference type="PROSITE-ProRule" id="PRU00207"/>
    </source>
</evidence>
<dbReference type="OrthoDB" id="1630758at2759"/>
<accession>A0A0G2JAC2</accession>
<dbReference type="SUPFAM" id="SSF49599">
    <property type="entry name" value="TRAF domain-like"/>
    <property type="match status" value="1"/>
</dbReference>
<feature type="region of interest" description="Disordered" evidence="6">
    <location>
        <begin position="419"/>
        <end position="474"/>
    </location>
</feature>
<dbReference type="PROSITE" id="PS50145">
    <property type="entry name" value="ZF_TRAF"/>
    <property type="match status" value="1"/>
</dbReference>
<protein>
    <recommendedName>
        <fullName evidence="11">TRAF-type zinc finger protein</fullName>
    </recommendedName>
</protein>
<dbReference type="GO" id="GO:0008270">
    <property type="term" value="F:zinc ion binding"/>
    <property type="evidence" value="ECO:0007669"/>
    <property type="project" value="UniProtKB-KW"/>
</dbReference>
<proteinExistence type="predicted"/>
<comment type="caution">
    <text evidence="9">The sequence shown here is derived from an EMBL/GenBank/DDBJ whole genome shotgun (WGS) entry which is preliminary data.</text>
</comment>
<evidence type="ECO:0000313" key="9">
    <source>
        <dbReference type="EMBL" id="KKZ65476.1"/>
    </source>
</evidence>
<organism evidence="9 10">
    <name type="scientific">[Emmonsia] crescens</name>
    <dbReference type="NCBI Taxonomy" id="73230"/>
    <lineage>
        <taxon>Eukaryota</taxon>
        <taxon>Fungi</taxon>
        <taxon>Dikarya</taxon>
        <taxon>Ascomycota</taxon>
        <taxon>Pezizomycotina</taxon>
        <taxon>Eurotiomycetes</taxon>
        <taxon>Eurotiomycetidae</taxon>
        <taxon>Onygenales</taxon>
        <taxon>Ajellomycetaceae</taxon>
        <taxon>Emergomyces</taxon>
    </lineage>
</organism>
<feature type="zinc finger region" description="TRAF-type" evidence="4">
    <location>
        <begin position="176"/>
        <end position="231"/>
    </location>
</feature>
<evidence type="ECO:0000259" key="8">
    <source>
        <dbReference type="PROSITE" id="PS50145"/>
    </source>
</evidence>
<dbReference type="InterPro" id="IPR001841">
    <property type="entry name" value="Znf_RING"/>
</dbReference>
<keyword evidence="2 4" id="KW-0863">Zinc-finger</keyword>
<dbReference type="Pfam" id="PF02176">
    <property type="entry name" value="zf-TRAF"/>
    <property type="match status" value="1"/>
</dbReference>
<evidence type="ECO:0000256" key="5">
    <source>
        <dbReference type="SAM" id="Coils"/>
    </source>
</evidence>
<evidence type="ECO:0000256" key="3">
    <source>
        <dbReference type="ARBA" id="ARBA00022833"/>
    </source>
</evidence>
<dbReference type="Proteomes" id="UP000034164">
    <property type="component" value="Unassembled WGS sequence"/>
</dbReference>
<dbReference type="PANTHER" id="PTHR10131:SF94">
    <property type="entry name" value="TNF RECEPTOR-ASSOCIATED FACTOR 4"/>
    <property type="match status" value="1"/>
</dbReference>
<evidence type="ECO:0000313" key="10">
    <source>
        <dbReference type="Proteomes" id="UP000034164"/>
    </source>
</evidence>
<evidence type="ECO:0000256" key="2">
    <source>
        <dbReference type="ARBA" id="ARBA00022771"/>
    </source>
</evidence>
<evidence type="ECO:0008006" key="11">
    <source>
        <dbReference type="Google" id="ProtNLM"/>
    </source>
</evidence>
<dbReference type="InterPro" id="IPR017907">
    <property type="entry name" value="Znf_RING_CS"/>
</dbReference>
<feature type="compositionally biased region" description="Basic and acidic residues" evidence="6">
    <location>
        <begin position="463"/>
        <end position="474"/>
    </location>
</feature>
<evidence type="ECO:0000256" key="6">
    <source>
        <dbReference type="SAM" id="MobiDB-lite"/>
    </source>
</evidence>
<dbReference type="VEuPathDB" id="FungiDB:EMCG_08708"/>
<dbReference type="SUPFAM" id="SSF57850">
    <property type="entry name" value="RING/U-box"/>
    <property type="match status" value="1"/>
</dbReference>
<sequence>MEDDILEPDSFVDLRALEYVSTYDGHLMCPICHCPFIRPIRLKCDHIFCQKCLNSCITSSSSHTAFTPPSDNFACPSCRTPTMATFLKVPRIITSMCDDLCVKCPFAGQGCEEVIQRGHVQAHVDKYCDYRLMRCPDANCNYMTRKKDLDPDRRCLHELRSCDNCEESVMERDFEVHTKELCSSLKIECTDCHTTVRRSELPKHLETCCAVERTCRAVKFGCPVKLKMAELMQHEQSCPLAKLGPYLETQASRIESMESTIKQLRERNEILEDGIANIRSTIAQISPLQANPQSEILPIARSDSQVSLSLELRNVSSPDASHNPANDPTNNITPSFEESISNPPPSNTTTYLLSIHESLRDEVTQLSNAISDIDARVNMSIINESIRLRDEMAHINAGVNTIRMQVHWLMNPRLHQNQRTVSASATATPSASDSSRNMGGAAPVAGQSGNPSSSPPPIQRGRRLSDGSREGTKL</sequence>
<feature type="compositionally biased region" description="Low complexity" evidence="6">
    <location>
        <begin position="422"/>
        <end position="435"/>
    </location>
</feature>
<dbReference type="PROSITE" id="PS50089">
    <property type="entry name" value="ZF_RING_2"/>
    <property type="match status" value="1"/>
</dbReference>
<dbReference type="InterPro" id="IPR013083">
    <property type="entry name" value="Znf_RING/FYVE/PHD"/>
</dbReference>
<evidence type="ECO:0000256" key="1">
    <source>
        <dbReference type="ARBA" id="ARBA00022723"/>
    </source>
</evidence>
<dbReference type="SMART" id="SM00184">
    <property type="entry name" value="RING"/>
    <property type="match status" value="1"/>
</dbReference>
<dbReference type="Gene3D" id="3.30.40.10">
    <property type="entry name" value="Zinc/RING finger domain, C3HC4 (zinc finger)"/>
    <property type="match status" value="3"/>
</dbReference>
<feature type="domain" description="RING-type" evidence="7">
    <location>
        <begin position="29"/>
        <end position="79"/>
    </location>
</feature>
<keyword evidence="3 4" id="KW-0862">Zinc</keyword>
<dbReference type="InterPro" id="IPR001293">
    <property type="entry name" value="Znf_TRAF"/>
</dbReference>
<feature type="region of interest" description="Disordered" evidence="6">
    <location>
        <begin position="316"/>
        <end position="347"/>
    </location>
</feature>
<name>A0A0G2JAC2_9EURO</name>
<dbReference type="PANTHER" id="PTHR10131">
    <property type="entry name" value="TNF RECEPTOR ASSOCIATED FACTOR"/>
    <property type="match status" value="1"/>
</dbReference>
<keyword evidence="5" id="KW-0175">Coiled coil</keyword>
<evidence type="ECO:0000259" key="7">
    <source>
        <dbReference type="PROSITE" id="PS50089"/>
    </source>
</evidence>
<gene>
    <name evidence="9" type="ORF">EMCG_08708</name>
</gene>